<feature type="region of interest" description="Disordered" evidence="1">
    <location>
        <begin position="481"/>
        <end position="506"/>
    </location>
</feature>
<dbReference type="WBParaSite" id="BTMF_0000198601-mRNA-1">
    <property type="protein sequence ID" value="BTMF_0000198601-mRNA-1"/>
    <property type="gene ID" value="BTMF_0000198601"/>
</dbReference>
<sequence length="710" mass="78704">MKIFSTDTDDSTISNEQKYIANIESTTFTLLPFLWTGNGDEFEQPDDTDIDEMIETAQSKFTSTEKITQSISSNVANELTHIKSTDSSSDKHSDYHSLTDKIDNSKVNLPMISSSNNKMSSKFQTNDRSEQTKLIENDESSFTTLEEEEEGGGDGTINFKSISDMNSWMDNYQNLTTTTTTTITTNLSDVTLDDINTSFTDENAKFLLETIFSKVTPIDDKMITATGATAAATDKLSTNEMNDKNVSEFVDKNGATNLETLTQSKIVPSSDINDFAYFLEDLTTSSTSTTLDELINLNSQQKHSNSFHLNEKFETTKIAEKGNVEISGIKEAETELNRGEIITEPMKNMITPHTDDILDIPVENSNTMKMDSVTTILEVPQISSGQSTFPESSFIQEKIHSTESDDKVMEQLASGKSNSFPTTEFSTILTNNSPKNVMDLTGSVTDTSLLSDDKKLSMTTNKLLITDDFSPFDEISEIMKGTDDSSQLTNSHPDKPDLSITQTTNDSSDKPIVIGFIPEEDDELIIDDSLSLTSATAASTNDDNFAIKPQSILNPEIPDSDHQTVDSTSTASNLSINNWLTFFETSTITPEIAIDMENEVDNDAKLANSEISITPIPMTIFNITMRPSKFNAKHLNRSSNNNNNIYNYLILDEVSYTKLNESNMYDSSSTTISNIDDQNISLNDLLYDENEIYNDLYTDDSLSSTTTTTT</sequence>
<dbReference type="Proteomes" id="UP000280834">
    <property type="component" value="Unassembled WGS sequence"/>
</dbReference>
<reference evidence="4" key="1">
    <citation type="submission" date="2017-02" db="UniProtKB">
        <authorList>
            <consortium name="WormBaseParasite"/>
        </authorList>
    </citation>
    <scope>IDENTIFICATION</scope>
</reference>
<organism evidence="4">
    <name type="scientific">Brugia timori</name>
    <dbReference type="NCBI Taxonomy" id="42155"/>
    <lineage>
        <taxon>Eukaryota</taxon>
        <taxon>Metazoa</taxon>
        <taxon>Ecdysozoa</taxon>
        <taxon>Nematoda</taxon>
        <taxon>Chromadorea</taxon>
        <taxon>Rhabditida</taxon>
        <taxon>Spirurina</taxon>
        <taxon>Spiruromorpha</taxon>
        <taxon>Filarioidea</taxon>
        <taxon>Onchocercidae</taxon>
        <taxon>Brugia</taxon>
    </lineage>
</organism>
<dbReference type="AlphaFoldDB" id="A0A0R3Q6N2"/>
<feature type="region of interest" description="Disordered" evidence="1">
    <location>
        <begin position="136"/>
        <end position="155"/>
    </location>
</feature>
<evidence type="ECO:0000256" key="1">
    <source>
        <dbReference type="SAM" id="MobiDB-lite"/>
    </source>
</evidence>
<keyword evidence="3" id="KW-1185">Reference proteome</keyword>
<dbReference type="EMBL" id="UZAG01000932">
    <property type="protein sequence ID" value="VDO09949.1"/>
    <property type="molecule type" value="Genomic_DNA"/>
</dbReference>
<dbReference type="STRING" id="42155.A0A0R3Q6N2"/>
<evidence type="ECO:0000313" key="2">
    <source>
        <dbReference type="EMBL" id="VDO09949.1"/>
    </source>
</evidence>
<accession>A0A0R3Q6N2</accession>
<proteinExistence type="predicted"/>
<gene>
    <name evidence="2" type="ORF">BTMF_LOCUS1314</name>
</gene>
<evidence type="ECO:0000313" key="3">
    <source>
        <dbReference type="Proteomes" id="UP000280834"/>
    </source>
</evidence>
<name>A0A0R3Q6N2_9BILA</name>
<reference evidence="2 3" key="2">
    <citation type="submission" date="2018-11" db="EMBL/GenBank/DDBJ databases">
        <authorList>
            <consortium name="Pathogen Informatics"/>
        </authorList>
    </citation>
    <scope>NUCLEOTIDE SEQUENCE [LARGE SCALE GENOMIC DNA]</scope>
</reference>
<evidence type="ECO:0000313" key="4">
    <source>
        <dbReference type="WBParaSite" id="BTMF_0000198601-mRNA-1"/>
    </source>
</evidence>
<protein>
    <submittedName>
        <fullName evidence="4">Clathrin_bdg domain-containing protein</fullName>
    </submittedName>
</protein>